<dbReference type="Pfam" id="PF13400">
    <property type="entry name" value="Tad"/>
    <property type="match status" value="1"/>
</dbReference>
<dbReference type="AlphaFoldDB" id="A0A3G1KUC7"/>
<sequence>MINMNKKIFDNEKGSAMILVALGMAVLLGLVSLVTDTGLIFVSQAKLVNAVDAAALAGAQELPGRPDLAVTVAENYAVTNGVNAHDLDIEVMNENKAIRVQAERNVNLLFAKILGINTGFVEHEATAQVGPIAATEGVVPLGIQEQELNFGEQYTLKVGAGESDTGWFGALALGGPGASTYEENLTYGYPEVISIGDILDVQTGNISNPTKRAIDFRLLACNHTPYCTVDHFQRDCARLVKIPIIEKINARDVKVVGFGVLLLDDVTGQGNDSYVKGRFVQTILPGEISGEAENFGVLGVKLIE</sequence>
<dbReference type="EMBL" id="CP017634">
    <property type="protein sequence ID" value="ATW26024.1"/>
    <property type="molecule type" value="Genomic_DNA"/>
</dbReference>
<dbReference type="Proteomes" id="UP000323521">
    <property type="component" value="Chromosome"/>
</dbReference>
<evidence type="ECO:0000313" key="3">
    <source>
        <dbReference type="Proteomes" id="UP000323521"/>
    </source>
</evidence>
<accession>A0A3G1KUC7</accession>
<gene>
    <name evidence="2" type="ORF">DCMF_15705</name>
</gene>
<reference evidence="2 3" key="1">
    <citation type="submission" date="2016-10" db="EMBL/GenBank/DDBJ databases">
        <title>Complete Genome Sequence of Peptococcaceae strain DCMF.</title>
        <authorList>
            <person name="Edwards R.J."/>
            <person name="Holland S.I."/>
            <person name="Deshpande N.P."/>
            <person name="Wong Y.K."/>
            <person name="Ertan H."/>
            <person name="Manefield M."/>
            <person name="Russell T.L."/>
            <person name="Lee M.J."/>
        </authorList>
    </citation>
    <scope>NUCLEOTIDE SEQUENCE [LARGE SCALE GENOMIC DNA]</scope>
    <source>
        <strain evidence="2 3">DCMF</strain>
    </source>
</reference>
<keyword evidence="3" id="KW-1185">Reference proteome</keyword>
<organism evidence="2 3">
    <name type="scientific">Formimonas warabiya</name>
    <dbReference type="NCBI Taxonomy" id="1761012"/>
    <lineage>
        <taxon>Bacteria</taxon>
        <taxon>Bacillati</taxon>
        <taxon>Bacillota</taxon>
        <taxon>Clostridia</taxon>
        <taxon>Eubacteriales</taxon>
        <taxon>Peptococcaceae</taxon>
        <taxon>Candidatus Formimonas</taxon>
    </lineage>
</organism>
<evidence type="ECO:0000259" key="1">
    <source>
        <dbReference type="Pfam" id="PF13400"/>
    </source>
</evidence>
<name>A0A3G1KUC7_FORW1</name>
<proteinExistence type="predicted"/>
<dbReference type="InterPro" id="IPR028087">
    <property type="entry name" value="Tad_N"/>
</dbReference>
<evidence type="ECO:0000313" key="2">
    <source>
        <dbReference type="EMBL" id="ATW26024.1"/>
    </source>
</evidence>
<feature type="domain" description="Putative Flp pilus-assembly TadG-like N-terminal" evidence="1">
    <location>
        <begin position="14"/>
        <end position="60"/>
    </location>
</feature>
<dbReference type="KEGG" id="fwa:DCMF_15705"/>
<protein>
    <recommendedName>
        <fullName evidence="1">Putative Flp pilus-assembly TadG-like N-terminal domain-containing protein</fullName>
    </recommendedName>
</protein>